<feature type="site" description="May be important for catalysis" evidence="7">
    <location>
        <position position="235"/>
    </location>
</feature>
<feature type="domain" description="Glycoside hydrolase family 29 N-terminal" evidence="8">
    <location>
        <begin position="9"/>
        <end position="300"/>
    </location>
</feature>
<comment type="function">
    <text evidence="1">Alpha-L-fucosidase is responsible for hydrolyzing the alpha-1,6-linked fucose joined to the reducing-end N-acetylglucosamine of the carbohydrate moieties of glycoproteins.</text>
</comment>
<dbReference type="InterPro" id="IPR000933">
    <property type="entry name" value="Glyco_hydro_29"/>
</dbReference>
<dbReference type="PRINTS" id="PR00741">
    <property type="entry name" value="GLHYDRLASE29"/>
</dbReference>
<gene>
    <name evidence="9" type="ORF">J3R75_002607</name>
</gene>
<evidence type="ECO:0000256" key="6">
    <source>
        <dbReference type="ARBA" id="ARBA00023295"/>
    </source>
</evidence>
<keyword evidence="5 9" id="KW-0378">Hydrolase</keyword>
<dbReference type="InterPro" id="IPR016286">
    <property type="entry name" value="FUC_metazoa-typ"/>
</dbReference>
<dbReference type="GO" id="GO:0016139">
    <property type="term" value="P:glycoside catabolic process"/>
    <property type="evidence" value="ECO:0007669"/>
    <property type="project" value="TreeGrafter"/>
</dbReference>
<sequence length="420" mass="47711">MIAHFNDDRDWFFDKRFGLFIHWGIYALDGWHEQIQWRKGIPKAQYVERAGRFNPVGFDPDAWLDLATEAGMEYLCFTTKHHDGFCMWDTRHSDYKITNTPYGQDVLAKLADACHRRHIPLELYYSCPDWHHPNAINFGGDHQLPQPNPGDQPDLLQYVAYVRSQITELCSNYGKIAGFFWDIPPKIIIPDLNALLRRLQPGIVINNRGFGPGDYSTPERHVPDGQAFANPTEACQSIGAQSWGFRENEDYFTPLFLMRSMDKILCMGGNYLLNVGPQADGALPPAAHDILRRIGRWYHRVKEAFQDSQPATQLCANPDCMLTRRGNTIYVHFPKGLNSSGVVLNPLRVMPKEATLLNNDQPVRCAVEVVPSWYQSPPWLHLSDIPATALQDEVPIIKLVFDNLDNALAQPAAGAKEQPF</sequence>
<dbReference type="InterPro" id="IPR057739">
    <property type="entry name" value="Glyco_hydro_29_N"/>
</dbReference>
<evidence type="ECO:0000256" key="7">
    <source>
        <dbReference type="PIRSR" id="PIRSR001092-1"/>
    </source>
</evidence>
<evidence type="ECO:0000256" key="1">
    <source>
        <dbReference type="ARBA" id="ARBA00004071"/>
    </source>
</evidence>
<dbReference type="InterPro" id="IPR017853">
    <property type="entry name" value="GH"/>
</dbReference>
<proteinExistence type="inferred from homology"/>
<dbReference type="SMART" id="SM00812">
    <property type="entry name" value="Alpha_L_fucos"/>
    <property type="match status" value="1"/>
</dbReference>
<comment type="similarity">
    <text evidence="2">Belongs to the glycosyl hydrolase 29 family.</text>
</comment>
<dbReference type="PANTHER" id="PTHR10030:SF37">
    <property type="entry name" value="ALPHA-L-FUCOSIDASE-RELATED"/>
    <property type="match status" value="1"/>
</dbReference>
<keyword evidence="10" id="KW-1185">Reference proteome</keyword>
<comment type="caution">
    <text evidence="9">The sequence shown here is derived from an EMBL/GenBank/DDBJ whole genome shotgun (WGS) entry which is preliminary data.</text>
</comment>
<protein>
    <recommendedName>
        <fullName evidence="3">alpha-L-fucosidase</fullName>
        <ecNumber evidence="3">3.2.1.51</ecNumber>
    </recommendedName>
</protein>
<dbReference type="AlphaFoldDB" id="A0AAE4APG3"/>
<reference evidence="9" key="1">
    <citation type="submission" date="2023-07" db="EMBL/GenBank/DDBJ databases">
        <title>Genomic Encyclopedia of Type Strains, Phase IV (KMG-IV): sequencing the most valuable type-strain genomes for metagenomic binning, comparative biology and taxonomic classification.</title>
        <authorList>
            <person name="Goeker M."/>
        </authorList>
    </citation>
    <scope>NUCLEOTIDE SEQUENCE</scope>
    <source>
        <strain evidence="9">DSM 24202</strain>
    </source>
</reference>
<evidence type="ECO:0000259" key="8">
    <source>
        <dbReference type="Pfam" id="PF01120"/>
    </source>
</evidence>
<dbReference type="RefSeq" id="WP_307262077.1">
    <property type="nucleotide sequence ID" value="NZ_JAUSVL010000001.1"/>
</dbReference>
<evidence type="ECO:0000313" key="9">
    <source>
        <dbReference type="EMBL" id="MDQ0290500.1"/>
    </source>
</evidence>
<dbReference type="GO" id="GO:0005764">
    <property type="term" value="C:lysosome"/>
    <property type="evidence" value="ECO:0007669"/>
    <property type="project" value="TreeGrafter"/>
</dbReference>
<evidence type="ECO:0000256" key="5">
    <source>
        <dbReference type="ARBA" id="ARBA00022801"/>
    </source>
</evidence>
<dbReference type="SUPFAM" id="SSF51445">
    <property type="entry name" value="(Trans)glycosidases"/>
    <property type="match status" value="1"/>
</dbReference>
<evidence type="ECO:0000256" key="3">
    <source>
        <dbReference type="ARBA" id="ARBA00012662"/>
    </source>
</evidence>
<keyword evidence="4" id="KW-0732">Signal</keyword>
<dbReference type="EC" id="3.2.1.51" evidence="3"/>
<accession>A0AAE4APG3</accession>
<organism evidence="9 10">
    <name type="scientific">Oligosphaera ethanolica</name>
    <dbReference type="NCBI Taxonomy" id="760260"/>
    <lineage>
        <taxon>Bacteria</taxon>
        <taxon>Pseudomonadati</taxon>
        <taxon>Lentisphaerota</taxon>
        <taxon>Oligosphaeria</taxon>
        <taxon>Oligosphaerales</taxon>
        <taxon>Oligosphaeraceae</taxon>
        <taxon>Oligosphaera</taxon>
    </lineage>
</organism>
<keyword evidence="6 9" id="KW-0326">Glycosidase</keyword>
<name>A0AAE4APG3_9BACT</name>
<dbReference type="EMBL" id="JAUSVL010000001">
    <property type="protein sequence ID" value="MDQ0290500.1"/>
    <property type="molecule type" value="Genomic_DNA"/>
</dbReference>
<dbReference type="GO" id="GO:0004560">
    <property type="term" value="F:alpha-L-fucosidase activity"/>
    <property type="evidence" value="ECO:0007669"/>
    <property type="project" value="UniProtKB-EC"/>
</dbReference>
<evidence type="ECO:0000256" key="2">
    <source>
        <dbReference type="ARBA" id="ARBA00007951"/>
    </source>
</evidence>
<dbReference type="Gene3D" id="3.20.20.80">
    <property type="entry name" value="Glycosidases"/>
    <property type="match status" value="1"/>
</dbReference>
<dbReference type="GO" id="GO:0006004">
    <property type="term" value="P:fucose metabolic process"/>
    <property type="evidence" value="ECO:0007669"/>
    <property type="project" value="InterPro"/>
</dbReference>
<dbReference type="PIRSF" id="PIRSF001092">
    <property type="entry name" value="Alpha-L-fucosidase"/>
    <property type="match status" value="1"/>
</dbReference>
<evidence type="ECO:0000313" key="10">
    <source>
        <dbReference type="Proteomes" id="UP001238163"/>
    </source>
</evidence>
<dbReference type="PANTHER" id="PTHR10030">
    <property type="entry name" value="ALPHA-L-FUCOSIDASE"/>
    <property type="match status" value="1"/>
</dbReference>
<dbReference type="Pfam" id="PF01120">
    <property type="entry name" value="Alpha_L_fucos"/>
    <property type="match status" value="1"/>
</dbReference>
<evidence type="ECO:0000256" key="4">
    <source>
        <dbReference type="ARBA" id="ARBA00022729"/>
    </source>
</evidence>
<dbReference type="Proteomes" id="UP001238163">
    <property type="component" value="Unassembled WGS sequence"/>
</dbReference>